<evidence type="ECO:0000256" key="12">
    <source>
        <dbReference type="SAM" id="Coils"/>
    </source>
</evidence>
<evidence type="ECO:0000256" key="4">
    <source>
        <dbReference type="ARBA" id="ARBA00022679"/>
    </source>
</evidence>
<dbReference type="SUPFAM" id="SSF52172">
    <property type="entry name" value="CheY-like"/>
    <property type="match status" value="2"/>
</dbReference>
<feature type="coiled-coil region" evidence="12">
    <location>
        <begin position="11"/>
        <end position="45"/>
    </location>
</feature>
<keyword evidence="4" id="KW-0808">Transferase</keyword>
<dbReference type="GO" id="GO:0005524">
    <property type="term" value="F:ATP binding"/>
    <property type="evidence" value="ECO:0007669"/>
    <property type="project" value="UniProtKB-KW"/>
</dbReference>
<dbReference type="SUPFAM" id="SSF47384">
    <property type="entry name" value="Homodimeric domain of signal transducing histidine kinase"/>
    <property type="match status" value="1"/>
</dbReference>
<comment type="subunit">
    <text evidence="9">At low DSF concentrations, interacts with RpfF.</text>
</comment>
<evidence type="ECO:0000256" key="10">
    <source>
        <dbReference type="ARBA" id="ARBA00068150"/>
    </source>
</evidence>
<dbReference type="SUPFAM" id="SSF55874">
    <property type="entry name" value="ATPase domain of HSP90 chaperone/DNA topoisomerase II/histidine kinase"/>
    <property type="match status" value="1"/>
</dbReference>
<keyword evidence="8" id="KW-0902">Two-component regulatory system</keyword>
<dbReference type="InterPro" id="IPR036890">
    <property type="entry name" value="HATPase_C_sf"/>
</dbReference>
<evidence type="ECO:0000256" key="8">
    <source>
        <dbReference type="ARBA" id="ARBA00023012"/>
    </source>
</evidence>
<dbReference type="SMART" id="SM00388">
    <property type="entry name" value="HisKA"/>
    <property type="match status" value="1"/>
</dbReference>
<dbReference type="STRING" id="1486859.SAMN05444273_106211"/>
<dbReference type="PANTHER" id="PTHR45339">
    <property type="entry name" value="HYBRID SIGNAL TRANSDUCTION HISTIDINE KINASE J"/>
    <property type="match status" value="1"/>
</dbReference>
<dbReference type="Proteomes" id="UP000184144">
    <property type="component" value="Unassembled WGS sequence"/>
</dbReference>
<evidence type="ECO:0000256" key="2">
    <source>
        <dbReference type="ARBA" id="ARBA00012438"/>
    </source>
</evidence>
<evidence type="ECO:0000256" key="5">
    <source>
        <dbReference type="ARBA" id="ARBA00022741"/>
    </source>
</evidence>
<evidence type="ECO:0000256" key="6">
    <source>
        <dbReference type="ARBA" id="ARBA00022777"/>
    </source>
</evidence>
<dbReference type="InterPro" id="IPR001789">
    <property type="entry name" value="Sig_transdc_resp-reg_receiver"/>
</dbReference>
<gene>
    <name evidence="15" type="ORF">SAMN05444273_106211</name>
</gene>
<feature type="domain" description="Response regulatory" evidence="14">
    <location>
        <begin position="584"/>
        <end position="703"/>
    </location>
</feature>
<protein>
    <recommendedName>
        <fullName evidence="10">Sensory/regulatory protein RpfC</fullName>
        <ecNumber evidence="2">2.7.13.3</ecNumber>
    </recommendedName>
</protein>
<dbReference type="CDD" id="cd00082">
    <property type="entry name" value="HisKA"/>
    <property type="match status" value="1"/>
</dbReference>
<dbReference type="PROSITE" id="PS50109">
    <property type="entry name" value="HIS_KIN"/>
    <property type="match status" value="1"/>
</dbReference>
<reference evidence="16" key="1">
    <citation type="submission" date="2016-11" db="EMBL/GenBank/DDBJ databases">
        <authorList>
            <person name="Varghese N."/>
            <person name="Submissions S."/>
        </authorList>
    </citation>
    <scope>NUCLEOTIDE SEQUENCE [LARGE SCALE GENOMIC DNA]</scope>
    <source>
        <strain evidence="16">DSM 100566</strain>
    </source>
</reference>
<dbReference type="GO" id="GO:0000155">
    <property type="term" value="F:phosphorelay sensor kinase activity"/>
    <property type="evidence" value="ECO:0007669"/>
    <property type="project" value="InterPro"/>
</dbReference>
<dbReference type="Gene3D" id="3.30.565.10">
    <property type="entry name" value="Histidine kinase-like ATPase, C-terminal domain"/>
    <property type="match status" value="1"/>
</dbReference>
<evidence type="ECO:0000256" key="3">
    <source>
        <dbReference type="ARBA" id="ARBA00022553"/>
    </source>
</evidence>
<dbReference type="FunFam" id="3.30.565.10:FF:000010">
    <property type="entry name" value="Sensor histidine kinase RcsC"/>
    <property type="match status" value="1"/>
</dbReference>
<dbReference type="Pfam" id="PF02518">
    <property type="entry name" value="HATPase_c"/>
    <property type="match status" value="1"/>
</dbReference>
<dbReference type="EC" id="2.7.13.3" evidence="2"/>
<evidence type="ECO:0000256" key="7">
    <source>
        <dbReference type="ARBA" id="ARBA00022840"/>
    </source>
</evidence>
<dbReference type="PROSITE" id="PS50110">
    <property type="entry name" value="RESPONSE_REGULATORY"/>
    <property type="match status" value="2"/>
</dbReference>
<accession>A0A1M5C052</accession>
<dbReference type="SMART" id="SM00387">
    <property type="entry name" value="HATPase_c"/>
    <property type="match status" value="1"/>
</dbReference>
<keyword evidence="6" id="KW-0418">Kinase</keyword>
<evidence type="ECO:0000256" key="11">
    <source>
        <dbReference type="PROSITE-ProRule" id="PRU00169"/>
    </source>
</evidence>
<keyword evidence="7" id="KW-0067">ATP-binding</keyword>
<evidence type="ECO:0000256" key="1">
    <source>
        <dbReference type="ARBA" id="ARBA00000085"/>
    </source>
</evidence>
<keyword evidence="12" id="KW-0175">Coiled coil</keyword>
<organism evidence="15 16">
    <name type="scientific">Litoreibacter ascidiaceicola</name>
    <dbReference type="NCBI Taxonomy" id="1486859"/>
    <lineage>
        <taxon>Bacteria</taxon>
        <taxon>Pseudomonadati</taxon>
        <taxon>Pseudomonadota</taxon>
        <taxon>Alphaproteobacteria</taxon>
        <taxon>Rhodobacterales</taxon>
        <taxon>Roseobacteraceae</taxon>
        <taxon>Litoreibacter</taxon>
    </lineage>
</organism>
<keyword evidence="3 11" id="KW-0597">Phosphoprotein</keyword>
<evidence type="ECO:0000313" key="15">
    <source>
        <dbReference type="EMBL" id="SHF47822.1"/>
    </source>
</evidence>
<dbReference type="InterPro" id="IPR005467">
    <property type="entry name" value="His_kinase_dom"/>
</dbReference>
<comment type="caution">
    <text evidence="11">Lacks conserved residue(s) required for the propagation of feature annotation.</text>
</comment>
<dbReference type="Gene3D" id="1.10.287.130">
    <property type="match status" value="1"/>
</dbReference>
<name>A0A1M5C052_9RHOB</name>
<comment type="catalytic activity">
    <reaction evidence="1">
        <text>ATP + protein L-histidine = ADP + protein N-phospho-L-histidine.</text>
        <dbReference type="EC" id="2.7.13.3"/>
    </reaction>
</comment>
<dbReference type="PRINTS" id="PR00344">
    <property type="entry name" value="BCTRLSENSOR"/>
</dbReference>
<dbReference type="PANTHER" id="PTHR45339:SF1">
    <property type="entry name" value="HYBRID SIGNAL TRANSDUCTION HISTIDINE KINASE J"/>
    <property type="match status" value="1"/>
</dbReference>
<evidence type="ECO:0000259" key="13">
    <source>
        <dbReference type="PROSITE" id="PS50109"/>
    </source>
</evidence>
<dbReference type="CDD" id="cd17546">
    <property type="entry name" value="REC_hyHK_CKI1_RcsC-like"/>
    <property type="match status" value="1"/>
</dbReference>
<dbReference type="InterPro" id="IPR003594">
    <property type="entry name" value="HATPase_dom"/>
</dbReference>
<proteinExistence type="predicted"/>
<dbReference type="Pfam" id="PF00512">
    <property type="entry name" value="HisKA"/>
    <property type="match status" value="1"/>
</dbReference>
<evidence type="ECO:0000313" key="16">
    <source>
        <dbReference type="Proteomes" id="UP000184144"/>
    </source>
</evidence>
<feature type="domain" description="Histidine kinase" evidence="13">
    <location>
        <begin position="226"/>
        <end position="448"/>
    </location>
</feature>
<evidence type="ECO:0000256" key="9">
    <source>
        <dbReference type="ARBA" id="ARBA00064003"/>
    </source>
</evidence>
<dbReference type="CDD" id="cd16922">
    <property type="entry name" value="HATPase_EvgS-ArcB-TorS-like"/>
    <property type="match status" value="1"/>
</dbReference>
<dbReference type="FunFam" id="1.10.287.130:FF:000002">
    <property type="entry name" value="Two-component osmosensing histidine kinase"/>
    <property type="match status" value="1"/>
</dbReference>
<dbReference type="Pfam" id="PF00072">
    <property type="entry name" value="Response_reg"/>
    <property type="match status" value="1"/>
</dbReference>
<evidence type="ECO:0000259" key="14">
    <source>
        <dbReference type="PROSITE" id="PS50110"/>
    </source>
</evidence>
<dbReference type="InterPro" id="IPR004358">
    <property type="entry name" value="Sig_transdc_His_kin-like_C"/>
</dbReference>
<dbReference type="InterPro" id="IPR011006">
    <property type="entry name" value="CheY-like_superfamily"/>
</dbReference>
<dbReference type="AlphaFoldDB" id="A0A1M5C052"/>
<dbReference type="InterPro" id="IPR003661">
    <property type="entry name" value="HisK_dim/P_dom"/>
</dbReference>
<keyword evidence="16" id="KW-1185">Reference proteome</keyword>
<dbReference type="SMART" id="SM00448">
    <property type="entry name" value="REC"/>
    <property type="match status" value="1"/>
</dbReference>
<feature type="modified residue" description="4-aspartylphosphate" evidence="11">
    <location>
        <position position="633"/>
    </location>
</feature>
<sequence length="712" mass="78669">MMEHSLANHDLMQERRARLAAERLLEQKQAELTAANRKLSAHALDLSGQIVDQRRVVQELEGQNTRVAKDLVAANHKVVAVERLLWDAIDTIRDGFALFDAKLNLIAANPPYLAAFEGAGDIGPGSGYDEILDLCIDEGIVDLRGQKPEDWLDMMQGRWTGAEIEPITLRFWNGVYVKIMDRRTSDGGVVSMVLNITENILREDELRDARDKAQAADRAKSAFLAKMSHELRTPMNGVVGMADLLLENGLDEECTLYAQTIRSSGEALLDIINDVLDFSKIEAEKIQLKPQPFDLERLVQDVGLIVGPTVQQKGLDFQIDYDQFLPAEFVGDHGRIRQILTNLVGNAVKFTDEGHVMVRVVGIVDDATRSCQLHFTIEDSGLGVDTSMVDHIFGEFNQIEDEANRKFEGTGLGLAITRKLVEQMGGEVWITSVKDEGACFGFQINLPLVSDAEAVPNMIPKTIKSAIVIEPNAMDLDILTRQMELLGLPMIALPNAAAAKTDMAPDIIFVGHHHEFCDGPSTIETVGRVFPDVPIVAMISPADPATVPTSIPTLRKPFHRQDLFDCLAKAAHTPVPEKETRQLRILAAEDNKTNQLVFRKMLKTVTADLTMASNGVEAVEAFEHGHFDLVFMDISMPEMDGMEASRSIRQLESARGSNPVPIIAMTAHAMAGDEERIREAGISHYLTKPLKKDKIHALIEELSPTETAPFQS</sequence>
<dbReference type="InterPro" id="IPR036097">
    <property type="entry name" value="HisK_dim/P_sf"/>
</dbReference>
<dbReference type="Gene3D" id="3.40.50.2300">
    <property type="match status" value="1"/>
</dbReference>
<dbReference type="EMBL" id="FQUV01000006">
    <property type="protein sequence ID" value="SHF47822.1"/>
    <property type="molecule type" value="Genomic_DNA"/>
</dbReference>
<keyword evidence="5" id="KW-0547">Nucleotide-binding</keyword>
<feature type="domain" description="Response regulatory" evidence="14">
    <location>
        <begin position="465"/>
        <end position="571"/>
    </location>
</feature>